<sequence length="343" mass="38909">MLDESTSNRGSPRAGFPPRDPTDIARDRQLSKWLKSPYTDPFRAQKKVDVISQYTAFVNDPNLLFTPLNDTTMPLDDSSAIELEVQTSPEVHNSSPMILTSNVILDSNPIDLENTMGMRYPICDRKEPDSIPSPDERFKVEVKLPRNGEYKLIQNDDDLQGACREFKERSLETIIFDFDFLPNASPTEIVDLISDDDDTVYQPPNLSNILSDGDEDYSPATDTVHSTDNDHSRDSLMASEEILLEDDVEEDTADNGIPYTNSHMSMLRRSTGDNSTEEDQLSNAASLKFDQFDMMDNNSDEDEGISRHVRNRRGITYKEADNGRVVLEVGYLFNNLHHFRQVL</sequence>
<evidence type="ECO:0000313" key="2">
    <source>
        <dbReference type="EMBL" id="KAI9154111.1"/>
    </source>
</evidence>
<name>A0AAD5NF69_ACENE</name>
<dbReference type="EMBL" id="JAJSOW010000108">
    <property type="protein sequence ID" value="KAI9154111.1"/>
    <property type="molecule type" value="Genomic_DNA"/>
</dbReference>
<proteinExistence type="predicted"/>
<gene>
    <name evidence="2" type="ORF">LWI28_021070</name>
</gene>
<feature type="region of interest" description="Disordered" evidence="1">
    <location>
        <begin position="252"/>
        <end position="277"/>
    </location>
</feature>
<accession>A0AAD5NF69</accession>
<reference evidence="2" key="2">
    <citation type="submission" date="2023-02" db="EMBL/GenBank/DDBJ databases">
        <authorList>
            <person name="Swenson N.G."/>
            <person name="Wegrzyn J.L."/>
            <person name="Mcevoy S.L."/>
        </authorList>
    </citation>
    <scope>NUCLEOTIDE SEQUENCE</scope>
    <source>
        <strain evidence="2">91603</strain>
        <tissue evidence="2">Leaf</tissue>
    </source>
</reference>
<feature type="compositionally biased region" description="Polar residues" evidence="1">
    <location>
        <begin position="1"/>
        <end position="10"/>
    </location>
</feature>
<protein>
    <submittedName>
        <fullName evidence="2">Uncharacterized protein</fullName>
    </submittedName>
</protein>
<keyword evidence="3" id="KW-1185">Reference proteome</keyword>
<comment type="caution">
    <text evidence="2">The sequence shown here is derived from an EMBL/GenBank/DDBJ whole genome shotgun (WGS) entry which is preliminary data.</text>
</comment>
<dbReference type="AlphaFoldDB" id="A0AAD5NF69"/>
<feature type="region of interest" description="Disordered" evidence="1">
    <location>
        <begin position="207"/>
        <end position="233"/>
    </location>
</feature>
<evidence type="ECO:0000256" key="1">
    <source>
        <dbReference type="SAM" id="MobiDB-lite"/>
    </source>
</evidence>
<feature type="region of interest" description="Disordered" evidence="1">
    <location>
        <begin position="1"/>
        <end position="24"/>
    </location>
</feature>
<evidence type="ECO:0000313" key="3">
    <source>
        <dbReference type="Proteomes" id="UP001064489"/>
    </source>
</evidence>
<reference evidence="2" key="1">
    <citation type="journal article" date="2022" name="Plant J.">
        <title>Strategies of tolerance reflected in two North American maple genomes.</title>
        <authorList>
            <person name="McEvoy S.L."/>
            <person name="Sezen U.U."/>
            <person name="Trouern-Trend A."/>
            <person name="McMahon S.M."/>
            <person name="Schaberg P.G."/>
            <person name="Yang J."/>
            <person name="Wegrzyn J.L."/>
            <person name="Swenson N.G."/>
        </authorList>
    </citation>
    <scope>NUCLEOTIDE SEQUENCE</scope>
    <source>
        <strain evidence="2">91603</strain>
    </source>
</reference>
<organism evidence="2 3">
    <name type="scientific">Acer negundo</name>
    <name type="common">Box elder</name>
    <dbReference type="NCBI Taxonomy" id="4023"/>
    <lineage>
        <taxon>Eukaryota</taxon>
        <taxon>Viridiplantae</taxon>
        <taxon>Streptophyta</taxon>
        <taxon>Embryophyta</taxon>
        <taxon>Tracheophyta</taxon>
        <taxon>Spermatophyta</taxon>
        <taxon>Magnoliopsida</taxon>
        <taxon>eudicotyledons</taxon>
        <taxon>Gunneridae</taxon>
        <taxon>Pentapetalae</taxon>
        <taxon>rosids</taxon>
        <taxon>malvids</taxon>
        <taxon>Sapindales</taxon>
        <taxon>Sapindaceae</taxon>
        <taxon>Hippocastanoideae</taxon>
        <taxon>Acereae</taxon>
        <taxon>Acer</taxon>
    </lineage>
</organism>
<dbReference type="Proteomes" id="UP001064489">
    <property type="component" value="Chromosome 11"/>
</dbReference>